<organism evidence="2 3">
    <name type="scientific">Aliidongia dinghuensis</name>
    <dbReference type="NCBI Taxonomy" id="1867774"/>
    <lineage>
        <taxon>Bacteria</taxon>
        <taxon>Pseudomonadati</taxon>
        <taxon>Pseudomonadota</taxon>
        <taxon>Alphaproteobacteria</taxon>
        <taxon>Rhodospirillales</taxon>
        <taxon>Dongiaceae</taxon>
        <taxon>Aliidongia</taxon>
    </lineage>
</organism>
<dbReference type="RefSeq" id="WP_189046378.1">
    <property type="nucleotide sequence ID" value="NZ_BMJQ01000006.1"/>
</dbReference>
<feature type="coiled-coil region" evidence="1">
    <location>
        <begin position="92"/>
        <end position="119"/>
    </location>
</feature>
<dbReference type="EMBL" id="BMJQ01000006">
    <property type="protein sequence ID" value="GGF19138.1"/>
    <property type="molecule type" value="Genomic_DNA"/>
</dbReference>
<gene>
    <name evidence="2" type="ORF">GCM10011611_26280</name>
</gene>
<protein>
    <submittedName>
        <fullName evidence="2">Uncharacterized protein</fullName>
    </submittedName>
</protein>
<evidence type="ECO:0000256" key="1">
    <source>
        <dbReference type="SAM" id="Coils"/>
    </source>
</evidence>
<reference evidence="2" key="1">
    <citation type="journal article" date="2014" name="Int. J. Syst. Evol. Microbiol.">
        <title>Complete genome sequence of Corynebacterium casei LMG S-19264T (=DSM 44701T), isolated from a smear-ripened cheese.</title>
        <authorList>
            <consortium name="US DOE Joint Genome Institute (JGI-PGF)"/>
            <person name="Walter F."/>
            <person name="Albersmeier A."/>
            <person name="Kalinowski J."/>
            <person name="Ruckert C."/>
        </authorList>
    </citation>
    <scope>NUCLEOTIDE SEQUENCE</scope>
    <source>
        <strain evidence="2">CGMCC 1.15725</strain>
    </source>
</reference>
<reference evidence="2" key="2">
    <citation type="submission" date="2020-09" db="EMBL/GenBank/DDBJ databases">
        <authorList>
            <person name="Sun Q."/>
            <person name="Zhou Y."/>
        </authorList>
    </citation>
    <scope>NUCLEOTIDE SEQUENCE</scope>
    <source>
        <strain evidence="2">CGMCC 1.15725</strain>
    </source>
</reference>
<evidence type="ECO:0000313" key="2">
    <source>
        <dbReference type="EMBL" id="GGF19138.1"/>
    </source>
</evidence>
<evidence type="ECO:0000313" key="3">
    <source>
        <dbReference type="Proteomes" id="UP000646365"/>
    </source>
</evidence>
<keyword evidence="1" id="KW-0175">Coiled coil</keyword>
<proteinExistence type="predicted"/>
<dbReference type="AlphaFoldDB" id="A0A8J2YTJ1"/>
<name>A0A8J2YTJ1_9PROT</name>
<keyword evidence="3" id="KW-1185">Reference proteome</keyword>
<accession>A0A8J2YTJ1</accession>
<comment type="caution">
    <text evidence="2">The sequence shown here is derived from an EMBL/GenBank/DDBJ whole genome shotgun (WGS) entry which is preliminary data.</text>
</comment>
<dbReference type="Proteomes" id="UP000646365">
    <property type="component" value="Unassembled WGS sequence"/>
</dbReference>
<sequence length="122" mass="13612">MAEPTKLLYDLEDLRQIGIELSRVQIDKAERSGAFPGSFTLTGQPQAKRHWLRSAIVEWLEQRAAGAAEEAATKRQAMGAFAKTRSARSPSLIVAQRRVEDLEAKLELARKRVADILVNGQR</sequence>